<evidence type="ECO:0000256" key="1">
    <source>
        <dbReference type="ARBA" id="ARBA00004651"/>
    </source>
</evidence>
<evidence type="ECO:0000256" key="7">
    <source>
        <dbReference type="SAM" id="SignalP"/>
    </source>
</evidence>
<dbReference type="EMBL" id="SRYE01000001">
    <property type="protein sequence ID" value="TGY63361.1"/>
    <property type="molecule type" value="Genomic_DNA"/>
</dbReference>
<organism evidence="9 10">
    <name type="scientific">Muricaecibacterium torontonense</name>
    <dbReference type="NCBI Taxonomy" id="3032871"/>
    <lineage>
        <taxon>Bacteria</taxon>
        <taxon>Bacillati</taxon>
        <taxon>Actinomycetota</taxon>
        <taxon>Coriobacteriia</taxon>
        <taxon>Coriobacteriales</taxon>
        <taxon>Atopobiaceae</taxon>
        <taxon>Muricaecibacterium</taxon>
    </lineage>
</organism>
<feature type="chain" id="PRO_5039209558" evidence="7">
    <location>
        <begin position="22"/>
        <end position="306"/>
    </location>
</feature>
<keyword evidence="5 6" id="KW-0472">Membrane</keyword>
<dbReference type="PANTHER" id="PTHR35007">
    <property type="entry name" value="INTEGRAL MEMBRANE PROTEIN-RELATED"/>
    <property type="match status" value="1"/>
</dbReference>
<dbReference type="GO" id="GO:0005886">
    <property type="term" value="C:plasma membrane"/>
    <property type="evidence" value="ECO:0007669"/>
    <property type="project" value="UniProtKB-SubCell"/>
</dbReference>
<comment type="subcellular location">
    <subcellularLocation>
        <location evidence="1">Cell membrane</location>
        <topology evidence="1">Multi-pass membrane protein</topology>
    </subcellularLocation>
</comment>
<feature type="transmembrane region" description="Helical" evidence="6">
    <location>
        <begin position="94"/>
        <end position="120"/>
    </location>
</feature>
<dbReference type="RefSeq" id="WP_136011988.1">
    <property type="nucleotide sequence ID" value="NZ_SRYE01000001.1"/>
</dbReference>
<evidence type="ECO:0000256" key="5">
    <source>
        <dbReference type="ARBA" id="ARBA00023136"/>
    </source>
</evidence>
<evidence type="ECO:0000256" key="6">
    <source>
        <dbReference type="SAM" id="Phobius"/>
    </source>
</evidence>
<name>A0A4S2F7K6_9ACTN</name>
<keyword evidence="4 6" id="KW-1133">Transmembrane helix</keyword>
<dbReference type="PANTHER" id="PTHR35007:SF2">
    <property type="entry name" value="PILUS ASSEMBLE PROTEIN"/>
    <property type="match status" value="1"/>
</dbReference>
<reference evidence="9 10" key="1">
    <citation type="submission" date="2019-04" db="EMBL/GenBank/DDBJ databases">
        <title>Microbes associate with the intestines of laboratory mice.</title>
        <authorList>
            <person name="Navarre W."/>
            <person name="Wong E."/>
            <person name="Huang K."/>
            <person name="Tropini C."/>
            <person name="Ng K."/>
            <person name="Yu B."/>
        </authorList>
    </citation>
    <scope>NUCLEOTIDE SEQUENCE [LARGE SCALE GENOMIC DNA]</scope>
    <source>
        <strain evidence="9 10">NM07_P-09</strain>
    </source>
</reference>
<evidence type="ECO:0000259" key="8">
    <source>
        <dbReference type="Pfam" id="PF00482"/>
    </source>
</evidence>
<dbReference type="Pfam" id="PF00482">
    <property type="entry name" value="T2SSF"/>
    <property type="match status" value="1"/>
</dbReference>
<evidence type="ECO:0000256" key="3">
    <source>
        <dbReference type="ARBA" id="ARBA00022692"/>
    </source>
</evidence>
<sequence>MALWLWGVALAAGSACQLAWASHSKVRARVGQSPLGSALELVGAQPFAQELCSWEAVAPAADWLSQLAWNHGDTLGPLRSRGALVLTGPMAGMAVAFLGSSASLFVVGLLGGYGGVLLAASSLRRQQARQVAKAIPDAYRSLAGSLGAGQTLSQAIGYVGRHSRGKVGEAFKQGSFELACGASVEEALDVVCGSIDDPSVGLLSCALLVSQRTGAPLAPLLERSAELVEDKEGLETLLRTKTAQVRFSAAVVMVLPLLLVGLLLLISPDFRAGVASPIGLGSLFVAALLDLGAIAIMRSLLKGVLS</sequence>
<dbReference type="InterPro" id="IPR018076">
    <property type="entry name" value="T2SS_GspF_dom"/>
</dbReference>
<keyword evidence="2" id="KW-1003">Cell membrane</keyword>
<dbReference type="AlphaFoldDB" id="A0A4S2F7K6"/>
<comment type="caution">
    <text evidence="9">The sequence shown here is derived from an EMBL/GenBank/DDBJ whole genome shotgun (WGS) entry which is preliminary data.</text>
</comment>
<evidence type="ECO:0000256" key="2">
    <source>
        <dbReference type="ARBA" id="ARBA00022475"/>
    </source>
</evidence>
<evidence type="ECO:0000313" key="9">
    <source>
        <dbReference type="EMBL" id="TGY63361.1"/>
    </source>
</evidence>
<accession>A0A4S2F7K6</accession>
<evidence type="ECO:0000313" key="10">
    <source>
        <dbReference type="Proteomes" id="UP000310263"/>
    </source>
</evidence>
<keyword evidence="10" id="KW-1185">Reference proteome</keyword>
<evidence type="ECO:0000256" key="4">
    <source>
        <dbReference type="ARBA" id="ARBA00022989"/>
    </source>
</evidence>
<proteinExistence type="predicted"/>
<keyword evidence="3 6" id="KW-0812">Transmembrane</keyword>
<keyword evidence="7" id="KW-0732">Signal</keyword>
<gene>
    <name evidence="9" type="ORF">E5334_02345</name>
</gene>
<protein>
    <submittedName>
        <fullName evidence="9">Type II secretion system protein</fullName>
    </submittedName>
</protein>
<dbReference type="Proteomes" id="UP000310263">
    <property type="component" value="Unassembled WGS sequence"/>
</dbReference>
<feature type="domain" description="Type II secretion system protein GspF" evidence="8">
    <location>
        <begin position="139"/>
        <end position="264"/>
    </location>
</feature>
<dbReference type="OrthoDB" id="3173358at2"/>
<feature type="transmembrane region" description="Helical" evidence="6">
    <location>
        <begin position="247"/>
        <end position="266"/>
    </location>
</feature>
<feature type="transmembrane region" description="Helical" evidence="6">
    <location>
        <begin position="278"/>
        <end position="301"/>
    </location>
</feature>
<feature type="signal peptide" evidence="7">
    <location>
        <begin position="1"/>
        <end position="21"/>
    </location>
</feature>